<gene>
    <name evidence="3" type="ORF">GFD25_07220</name>
</gene>
<dbReference type="CDD" id="cd16443">
    <property type="entry name" value="LplA"/>
    <property type="match status" value="1"/>
</dbReference>
<dbReference type="Pfam" id="PF21948">
    <property type="entry name" value="LplA-B_cat"/>
    <property type="match status" value="1"/>
</dbReference>
<evidence type="ECO:0000313" key="3">
    <source>
        <dbReference type="EMBL" id="NEG89772.1"/>
    </source>
</evidence>
<dbReference type="GO" id="GO:0016874">
    <property type="term" value="F:ligase activity"/>
    <property type="evidence" value="ECO:0007669"/>
    <property type="project" value="UniProtKB-KW"/>
</dbReference>
<evidence type="ECO:0000259" key="2">
    <source>
        <dbReference type="PROSITE" id="PS51733"/>
    </source>
</evidence>
<comment type="caution">
    <text evidence="3">The sequence shown here is derived from an EMBL/GenBank/DDBJ whole genome shotgun (WGS) entry which is preliminary data.</text>
</comment>
<dbReference type="Gene3D" id="3.30.390.50">
    <property type="entry name" value="CO dehydrogenase flavoprotein, C-terminal domain"/>
    <property type="match status" value="1"/>
</dbReference>
<dbReference type="InterPro" id="IPR050664">
    <property type="entry name" value="Octanoyltrans_LipM/LipL"/>
</dbReference>
<reference evidence="3 4" key="1">
    <citation type="submission" date="2019-10" db="EMBL/GenBank/DDBJ databases">
        <title>Bifidobacterium from non-human primates.</title>
        <authorList>
            <person name="Modesto M."/>
        </authorList>
    </citation>
    <scope>NUCLEOTIDE SEQUENCE [LARGE SCALE GENOMIC DNA]</scope>
    <source>
        <strain evidence="3 4">TRE17</strain>
    </source>
</reference>
<evidence type="ECO:0000313" key="4">
    <source>
        <dbReference type="Proteomes" id="UP000469194"/>
    </source>
</evidence>
<dbReference type="PANTHER" id="PTHR43679:SF2">
    <property type="entry name" value="OCTANOYL-[GCVH]:PROTEIN N-OCTANOYLTRANSFERASE"/>
    <property type="match status" value="1"/>
</dbReference>
<keyword evidence="3" id="KW-0436">Ligase</keyword>
<dbReference type="InterPro" id="IPR045864">
    <property type="entry name" value="aa-tRNA-synth_II/BPL/LPL"/>
</dbReference>
<feature type="domain" description="BPL/LPL catalytic" evidence="2">
    <location>
        <begin position="206"/>
        <end position="401"/>
    </location>
</feature>
<feature type="compositionally biased region" description="Basic and acidic residues" evidence="1">
    <location>
        <begin position="145"/>
        <end position="160"/>
    </location>
</feature>
<dbReference type="Gene3D" id="3.30.930.10">
    <property type="entry name" value="Bira Bifunctional Protein, Domain 2"/>
    <property type="match status" value="1"/>
</dbReference>
<protein>
    <submittedName>
        <fullName evidence="3">Lipoate--protein ligase family protein</fullName>
    </submittedName>
</protein>
<dbReference type="PROSITE" id="PS51733">
    <property type="entry name" value="BPL_LPL_CATALYTIC"/>
    <property type="match status" value="1"/>
</dbReference>
<dbReference type="EMBL" id="WHZW01000013">
    <property type="protein sequence ID" value="NEG89772.1"/>
    <property type="molecule type" value="Genomic_DNA"/>
</dbReference>
<dbReference type="PANTHER" id="PTHR43679">
    <property type="entry name" value="OCTANOYLTRANSFERASE LIPM-RELATED"/>
    <property type="match status" value="1"/>
</dbReference>
<dbReference type="SUPFAM" id="SSF55681">
    <property type="entry name" value="Class II aaRS and biotin synthetases"/>
    <property type="match status" value="1"/>
</dbReference>
<dbReference type="RefSeq" id="WP_163231370.1">
    <property type="nucleotide sequence ID" value="NZ_WHZW01000013.1"/>
</dbReference>
<accession>A0A6N9Z561</accession>
<keyword evidence="4" id="KW-1185">Reference proteome</keyword>
<dbReference type="Proteomes" id="UP000469194">
    <property type="component" value="Unassembled WGS sequence"/>
</dbReference>
<name>A0A6N9Z561_9BIFI</name>
<dbReference type="AlphaFoldDB" id="A0A6N9Z561"/>
<evidence type="ECO:0000256" key="1">
    <source>
        <dbReference type="SAM" id="MobiDB-lite"/>
    </source>
</evidence>
<sequence>MSILRGECKTAGGKLVAVNVTVDDADDADGRTVTDCRLDGDFFIDGDDDAAQGLIGAIERALTDGERIRPVIERYATVTGVRLVGVDAASIETAFARATGADDRPVRLRLARHDGGETASGRPDDGAGPLTPSVGQCPTAPPIRGRKEVLGPDGRSGRSTDEEDEENQAFERRWAGLHPTVIHDVPREPADQMTVDEQWAREVASGKRPATIRFWEWASPAVVVGRYQSIRDEVHEDAAVREGFSVVRRCTGGGAMFIEPGNTITYSLYAPLPFVAGIGVEESYRLCDRWLIGALRELGIAARFAGINDIASDRGKIGGAAQRRFPGRDGGPGAVLHHVTLAYDIDADKMGRVLNVSQEKLSDKAVRSARRRVDPMRTQTGLDREEIVRRLVAYLREPITI</sequence>
<feature type="region of interest" description="Disordered" evidence="1">
    <location>
        <begin position="113"/>
        <end position="168"/>
    </location>
</feature>
<proteinExistence type="predicted"/>
<organism evidence="3 4">
    <name type="scientific">Bifidobacterium aerophilum</name>
    <dbReference type="NCBI Taxonomy" id="1798155"/>
    <lineage>
        <taxon>Bacteria</taxon>
        <taxon>Bacillati</taxon>
        <taxon>Actinomycetota</taxon>
        <taxon>Actinomycetes</taxon>
        <taxon>Bifidobacteriales</taxon>
        <taxon>Bifidobacteriaceae</taxon>
        <taxon>Bifidobacterium</taxon>
    </lineage>
</organism>
<dbReference type="InterPro" id="IPR004143">
    <property type="entry name" value="BPL_LPL_catalytic"/>
</dbReference>